<keyword evidence="2" id="KW-0560">Oxidoreductase</keyword>
<gene>
    <name evidence="3" type="ORF">HCU73_08055</name>
</gene>
<comment type="caution">
    <text evidence="3">The sequence shown here is derived from an EMBL/GenBank/DDBJ whole genome shotgun (WGS) entry which is preliminary data.</text>
</comment>
<evidence type="ECO:0000313" key="4">
    <source>
        <dbReference type="Proteomes" id="UP000526408"/>
    </source>
</evidence>
<organism evidence="3 4">
    <name type="scientific">Roseicyclus persicicus</name>
    <dbReference type="NCBI Taxonomy" id="2650661"/>
    <lineage>
        <taxon>Bacteria</taxon>
        <taxon>Pseudomonadati</taxon>
        <taxon>Pseudomonadota</taxon>
        <taxon>Alphaproteobacteria</taxon>
        <taxon>Rhodobacterales</taxon>
        <taxon>Roseobacteraceae</taxon>
        <taxon>Roseicyclus</taxon>
    </lineage>
</organism>
<name>A0A7X6GY40_9RHOB</name>
<dbReference type="InterPro" id="IPR003767">
    <property type="entry name" value="Malate/L-lactate_DH-like"/>
</dbReference>
<protein>
    <submittedName>
        <fullName evidence="3">Ldh family oxidoreductase</fullName>
    </submittedName>
</protein>
<evidence type="ECO:0000256" key="2">
    <source>
        <dbReference type="ARBA" id="ARBA00023002"/>
    </source>
</evidence>
<dbReference type="GO" id="GO:0016491">
    <property type="term" value="F:oxidoreductase activity"/>
    <property type="evidence" value="ECO:0007669"/>
    <property type="project" value="UniProtKB-KW"/>
</dbReference>
<dbReference type="Gene3D" id="3.30.1370.60">
    <property type="entry name" value="Hypothetical oxidoreductase yiak, domain 2"/>
    <property type="match status" value="1"/>
</dbReference>
<sequence length="340" mass="33778">MPRLSEGEARVLATRAFFHAGVAAPGLAEAAADSLVLAEMMGIPTHGLARVGACVQRLAAGGMDAAARPEITAPAPALRLIDARAALGPGVAMQALHATMEAARDTGMAGAFLRNATHLGALAPLLWTAAEAGFATIVTSNAAPMLAPPGGRAARVGNSPLGIGLPHAGGRHVMLDMALSVAARSKVRAAAQAGRPIPETWATDAEGRPTTDAQAAMAGLMQAIGGPKGAALAVTLDLLAAGLAGAAMLSEVPDTHKDAAAVPNLGQMILVIDAARLAPPAELAARLDRAAGIVGSTPPVAGGPAPRLPGARALAALDTARAEGMDIPPALMDELTRLAG</sequence>
<dbReference type="InterPro" id="IPR043144">
    <property type="entry name" value="Mal/L-sulf/L-lact_DH-like_ah"/>
</dbReference>
<dbReference type="Gene3D" id="1.10.1530.10">
    <property type="match status" value="1"/>
</dbReference>
<dbReference type="RefSeq" id="WP_168622906.1">
    <property type="nucleotide sequence ID" value="NZ_JAAZQQ010000002.1"/>
</dbReference>
<reference evidence="3 4" key="1">
    <citation type="submission" date="2020-04" db="EMBL/GenBank/DDBJ databases">
        <authorList>
            <person name="Yoon J."/>
        </authorList>
    </citation>
    <scope>NUCLEOTIDE SEQUENCE [LARGE SCALE GENOMIC DNA]</scope>
    <source>
        <strain evidence="3 4">KMU-115</strain>
    </source>
</reference>
<dbReference type="Pfam" id="PF02615">
    <property type="entry name" value="Ldh_2"/>
    <property type="match status" value="1"/>
</dbReference>
<dbReference type="AlphaFoldDB" id="A0A7X6GY40"/>
<accession>A0A7X6GY40</accession>
<dbReference type="InterPro" id="IPR036111">
    <property type="entry name" value="Mal/L-sulfo/L-lacto_DH-like_sf"/>
</dbReference>
<keyword evidence="4" id="KW-1185">Reference proteome</keyword>
<dbReference type="PANTHER" id="PTHR11091">
    <property type="entry name" value="OXIDOREDUCTASE-RELATED"/>
    <property type="match status" value="1"/>
</dbReference>
<evidence type="ECO:0000256" key="1">
    <source>
        <dbReference type="ARBA" id="ARBA00006056"/>
    </source>
</evidence>
<comment type="similarity">
    <text evidence="1">Belongs to the LDH2/MDH2 oxidoreductase family.</text>
</comment>
<dbReference type="EMBL" id="JAAZQQ010000002">
    <property type="protein sequence ID" value="NKX44540.1"/>
    <property type="molecule type" value="Genomic_DNA"/>
</dbReference>
<dbReference type="Proteomes" id="UP000526408">
    <property type="component" value="Unassembled WGS sequence"/>
</dbReference>
<evidence type="ECO:0000313" key="3">
    <source>
        <dbReference type="EMBL" id="NKX44540.1"/>
    </source>
</evidence>
<dbReference type="PANTHER" id="PTHR11091:SF0">
    <property type="entry name" value="MALATE DEHYDROGENASE"/>
    <property type="match status" value="1"/>
</dbReference>
<dbReference type="InterPro" id="IPR043143">
    <property type="entry name" value="Mal/L-sulf/L-lact_DH-like_NADP"/>
</dbReference>
<proteinExistence type="inferred from homology"/>
<dbReference type="SUPFAM" id="SSF89733">
    <property type="entry name" value="L-sulfolactate dehydrogenase-like"/>
    <property type="match status" value="1"/>
</dbReference>